<evidence type="ECO:0000313" key="2">
    <source>
        <dbReference type="EMBL" id="GMA23805.1"/>
    </source>
</evidence>
<dbReference type="Proteomes" id="UP001157091">
    <property type="component" value="Unassembled WGS sequence"/>
</dbReference>
<evidence type="ECO:0000259" key="1">
    <source>
        <dbReference type="Pfam" id="PF07411"/>
    </source>
</evidence>
<dbReference type="SUPFAM" id="SSF160113">
    <property type="entry name" value="YegP-like"/>
    <property type="match status" value="1"/>
</dbReference>
<dbReference type="InterPro" id="IPR036913">
    <property type="entry name" value="YegP-like_sf"/>
</dbReference>
<name>A0ABQ6I1Y8_9MICO</name>
<keyword evidence="3" id="KW-1185">Reference proteome</keyword>
<comment type="caution">
    <text evidence="2">The sequence shown here is derived from an EMBL/GenBank/DDBJ whole genome shotgun (WGS) entry which is preliminary data.</text>
</comment>
<organism evidence="2 3">
    <name type="scientific">Luteimicrobium album</name>
    <dbReference type="NCBI Taxonomy" id="1054550"/>
    <lineage>
        <taxon>Bacteria</taxon>
        <taxon>Bacillati</taxon>
        <taxon>Actinomycetota</taxon>
        <taxon>Actinomycetes</taxon>
        <taxon>Micrococcales</taxon>
        <taxon>Luteimicrobium</taxon>
    </lineage>
</organism>
<feature type="domain" description="DUF1508" evidence="1">
    <location>
        <begin position="14"/>
        <end position="60"/>
    </location>
</feature>
<dbReference type="Pfam" id="PF07411">
    <property type="entry name" value="DUF1508"/>
    <property type="match status" value="1"/>
</dbReference>
<gene>
    <name evidence="2" type="ORF">GCM10025864_15640</name>
</gene>
<dbReference type="EMBL" id="BSUK01000001">
    <property type="protein sequence ID" value="GMA23805.1"/>
    <property type="molecule type" value="Genomic_DNA"/>
</dbReference>
<protein>
    <recommendedName>
        <fullName evidence="1">DUF1508 domain-containing protein</fullName>
    </recommendedName>
</protein>
<dbReference type="InterPro" id="IPR010879">
    <property type="entry name" value="DUF1508"/>
</dbReference>
<proteinExistence type="predicted"/>
<evidence type="ECO:0000313" key="3">
    <source>
        <dbReference type="Proteomes" id="UP001157091"/>
    </source>
</evidence>
<sequence length="62" mass="6797">MEALVKFTIQKSEKTGQYWFRIVASNGNILASSEQYAQKSSAVSAVESIKQRAGDAEVVDET</sequence>
<dbReference type="Gene3D" id="3.30.160.160">
    <property type="entry name" value="YegP-like"/>
    <property type="match status" value="1"/>
</dbReference>
<reference evidence="3" key="1">
    <citation type="journal article" date="2019" name="Int. J. Syst. Evol. Microbiol.">
        <title>The Global Catalogue of Microorganisms (GCM) 10K type strain sequencing project: providing services to taxonomists for standard genome sequencing and annotation.</title>
        <authorList>
            <consortium name="The Broad Institute Genomics Platform"/>
            <consortium name="The Broad Institute Genome Sequencing Center for Infectious Disease"/>
            <person name="Wu L."/>
            <person name="Ma J."/>
        </authorList>
    </citation>
    <scope>NUCLEOTIDE SEQUENCE [LARGE SCALE GENOMIC DNA]</scope>
    <source>
        <strain evidence="3">NBRC 106348</strain>
    </source>
</reference>
<accession>A0ABQ6I1Y8</accession>